<keyword evidence="1" id="KW-0255">Endonuclease</keyword>
<name>A0A0U9HBL7_9FIRM</name>
<dbReference type="STRING" id="224999.GCA_001485475_00127"/>
<dbReference type="EMBL" id="DF976995">
    <property type="protein sequence ID" value="GAQ24144.1"/>
    <property type="molecule type" value="Genomic_DNA"/>
</dbReference>
<reference evidence="1" key="1">
    <citation type="journal article" date="2016" name="Genome Announc.">
        <title>Draft Genome Sequence of the Syntrophic Lactate-Degrading Bacterium Tepidanaerobacter syntrophicus JLT.</title>
        <authorList>
            <person name="Matsuura N."/>
            <person name="Ohashi A."/>
            <person name="Tourlousse D.M."/>
            <person name="Sekiguchi Y."/>
        </authorList>
    </citation>
    <scope>NUCLEOTIDE SEQUENCE [LARGE SCALE GENOMIC DNA]</scope>
    <source>
        <strain evidence="1">JL</strain>
    </source>
</reference>
<protein>
    <submittedName>
        <fullName evidence="1">HNH endonuclease</fullName>
    </submittedName>
</protein>
<dbReference type="GO" id="GO:0004519">
    <property type="term" value="F:endonuclease activity"/>
    <property type="evidence" value="ECO:0007669"/>
    <property type="project" value="UniProtKB-KW"/>
</dbReference>
<dbReference type="SUPFAM" id="SSF54060">
    <property type="entry name" value="His-Me finger endonucleases"/>
    <property type="match status" value="1"/>
</dbReference>
<organism evidence="1">
    <name type="scientific">Tepidanaerobacter syntrophicus</name>
    <dbReference type="NCBI Taxonomy" id="224999"/>
    <lineage>
        <taxon>Bacteria</taxon>
        <taxon>Bacillati</taxon>
        <taxon>Bacillota</taxon>
        <taxon>Clostridia</taxon>
        <taxon>Thermosediminibacterales</taxon>
        <taxon>Tepidanaerobacteraceae</taxon>
        <taxon>Tepidanaerobacter</taxon>
    </lineage>
</organism>
<gene>
    <name evidence="1" type="ORF">TSYNT_1129</name>
</gene>
<dbReference type="RefSeq" id="WP_059031245.1">
    <property type="nucleotide sequence ID" value="NZ_DF976995.1"/>
</dbReference>
<proteinExistence type="predicted"/>
<dbReference type="InterPro" id="IPR044925">
    <property type="entry name" value="His-Me_finger_sf"/>
</dbReference>
<sequence length="264" mass="30769">MNKRSLEAIMRRVVKLRSVKRYYVDRIIRCGIGGGGALAGDFIVIRDVKDFSKESYLKDRRDQLGYVYDLNNGLIQFSHKRRYLMDGDAPFGWEEVAPRICIIGPENHNKEKIKPFIFGDGEIPEQYIAAVALGFYDDDNNLGLVVNHKNWCKDDNRPDNLELCTLDEQRCHEVTKQILEKYGLFEPWMALNAFIAYNIVMSAKGNKDLFVNEVMRAIYAYPKIGVVYTPIPRYEVMPIDFGKDFEEAFQEANRKDWNYRPRMI</sequence>
<dbReference type="Proteomes" id="UP000062160">
    <property type="component" value="Unassembled WGS sequence"/>
</dbReference>
<dbReference type="AlphaFoldDB" id="A0A0U9HBL7"/>
<dbReference type="Gene3D" id="3.90.75.20">
    <property type="match status" value="1"/>
</dbReference>
<evidence type="ECO:0000313" key="1">
    <source>
        <dbReference type="EMBL" id="GAQ24144.1"/>
    </source>
</evidence>
<evidence type="ECO:0000313" key="2">
    <source>
        <dbReference type="Proteomes" id="UP000062160"/>
    </source>
</evidence>
<keyword evidence="1" id="KW-0540">Nuclease</keyword>
<keyword evidence="1" id="KW-0378">Hydrolase</keyword>
<keyword evidence="2" id="KW-1185">Reference proteome</keyword>
<accession>A0A0U9HBL7</accession>
<dbReference type="OrthoDB" id="6631788at2"/>